<feature type="transmembrane region" description="Helical" evidence="1">
    <location>
        <begin position="27"/>
        <end position="48"/>
    </location>
</feature>
<proteinExistence type="predicted"/>
<keyword evidence="1" id="KW-0812">Transmembrane</keyword>
<gene>
    <name evidence="2" type="ORF">J2Z37_004681</name>
</gene>
<comment type="caution">
    <text evidence="2">The sequence shown here is derived from an EMBL/GenBank/DDBJ whole genome shotgun (WGS) entry which is preliminary data.</text>
</comment>
<keyword evidence="1" id="KW-1133">Transmembrane helix</keyword>
<evidence type="ECO:0000313" key="3">
    <source>
        <dbReference type="Proteomes" id="UP001519343"/>
    </source>
</evidence>
<dbReference type="Proteomes" id="UP001519343">
    <property type="component" value="Unassembled WGS sequence"/>
</dbReference>
<reference evidence="2 3" key="1">
    <citation type="submission" date="2021-03" db="EMBL/GenBank/DDBJ databases">
        <title>Genomic Encyclopedia of Type Strains, Phase IV (KMG-IV): sequencing the most valuable type-strain genomes for metagenomic binning, comparative biology and taxonomic classification.</title>
        <authorList>
            <person name="Goeker M."/>
        </authorList>
    </citation>
    <scope>NUCLEOTIDE SEQUENCE [LARGE SCALE GENOMIC DNA]</scope>
    <source>
        <strain evidence="2 3">DSM 24738</strain>
    </source>
</reference>
<name>A0ABS4GWN9_9BACL</name>
<sequence>MVMLLILVLLTLVTAYGIVQTKRQGNVFGLAFSTVAFLVFLLCTGLALTI</sequence>
<dbReference type="InterPro" id="IPR024490">
    <property type="entry name" value="DUF2759"/>
</dbReference>
<dbReference type="RefSeq" id="WP_209812644.1">
    <property type="nucleotide sequence ID" value="NZ_JAGGKT010000024.1"/>
</dbReference>
<evidence type="ECO:0000313" key="2">
    <source>
        <dbReference type="EMBL" id="MBP1934661.1"/>
    </source>
</evidence>
<accession>A0ABS4GWN9</accession>
<evidence type="ECO:0000256" key="1">
    <source>
        <dbReference type="SAM" id="Phobius"/>
    </source>
</evidence>
<keyword evidence="3" id="KW-1185">Reference proteome</keyword>
<dbReference type="EMBL" id="JAGGKT010000024">
    <property type="protein sequence ID" value="MBP1934661.1"/>
    <property type="molecule type" value="Genomic_DNA"/>
</dbReference>
<evidence type="ECO:0008006" key="4">
    <source>
        <dbReference type="Google" id="ProtNLM"/>
    </source>
</evidence>
<protein>
    <recommendedName>
        <fullName evidence="4">DUF2759 domain-containing protein</fullName>
    </recommendedName>
</protein>
<keyword evidence="1" id="KW-0472">Membrane</keyword>
<organism evidence="2 3">
    <name type="scientific">Ammoniphilus resinae</name>
    <dbReference type="NCBI Taxonomy" id="861532"/>
    <lineage>
        <taxon>Bacteria</taxon>
        <taxon>Bacillati</taxon>
        <taxon>Bacillota</taxon>
        <taxon>Bacilli</taxon>
        <taxon>Bacillales</taxon>
        <taxon>Paenibacillaceae</taxon>
        <taxon>Aneurinibacillus group</taxon>
        <taxon>Ammoniphilus</taxon>
    </lineage>
</organism>
<dbReference type="Pfam" id="PF10958">
    <property type="entry name" value="DUF2759"/>
    <property type="match status" value="1"/>
</dbReference>